<organism evidence="1 2">
    <name type="scientific">Kwoniella shandongensis</name>
    <dbReference type="NCBI Taxonomy" id="1734106"/>
    <lineage>
        <taxon>Eukaryota</taxon>
        <taxon>Fungi</taxon>
        <taxon>Dikarya</taxon>
        <taxon>Basidiomycota</taxon>
        <taxon>Agaricomycotina</taxon>
        <taxon>Tremellomycetes</taxon>
        <taxon>Tremellales</taxon>
        <taxon>Cryptococcaceae</taxon>
        <taxon>Kwoniella</taxon>
    </lineage>
</organism>
<dbReference type="GeneID" id="43586363"/>
<gene>
    <name evidence="1" type="ORF">CI109_101816</name>
</gene>
<dbReference type="KEGG" id="ksn:43586363"/>
<dbReference type="AlphaFoldDB" id="A0A5M6C909"/>
<keyword evidence="2" id="KW-1185">Reference proteome</keyword>
<dbReference type="RefSeq" id="XP_031863190.1">
    <property type="nucleotide sequence ID" value="XM_032002253.1"/>
</dbReference>
<dbReference type="EMBL" id="CP144053">
    <property type="protein sequence ID" value="WWD17375.1"/>
    <property type="molecule type" value="Genomic_DNA"/>
</dbReference>
<protein>
    <submittedName>
        <fullName evidence="1">Uncharacterized protein</fullName>
    </submittedName>
</protein>
<accession>A0A5M6C909</accession>
<dbReference type="Proteomes" id="UP000322225">
    <property type="component" value="Chromosome 3"/>
</dbReference>
<proteinExistence type="predicted"/>
<reference evidence="1" key="1">
    <citation type="submission" date="2017-08" db="EMBL/GenBank/DDBJ databases">
        <authorList>
            <person name="Cuomo C."/>
            <person name="Billmyre B."/>
            <person name="Heitman J."/>
        </authorList>
    </citation>
    <scope>NUCLEOTIDE SEQUENCE</scope>
    <source>
        <strain evidence="1">CBS 12478</strain>
    </source>
</reference>
<dbReference type="OrthoDB" id="2563623at2759"/>
<evidence type="ECO:0000313" key="1">
    <source>
        <dbReference type="EMBL" id="WWD17375.1"/>
    </source>
</evidence>
<evidence type="ECO:0000313" key="2">
    <source>
        <dbReference type="Proteomes" id="UP000322225"/>
    </source>
</evidence>
<sequence length="170" mass="18753">MYGLGSLVAAASLLFLLPASMAAPAPDTIFLLKQSTFAPLGCSHSFHPTSILRQVPSPAACFSRCSTREIAAYSQLQSGVLCACGTEDMLEGIGSMTRCRDNTWFLFQNQELENQDQQDEEQVLLLVEEEKEEKKNTRTPWSLGLMSKQAAKKISWFAAKDEESSKGRVI</sequence>
<reference evidence="1" key="2">
    <citation type="submission" date="2024-01" db="EMBL/GenBank/DDBJ databases">
        <title>Comparative genomics of Cryptococcus and Kwoniella reveals pathogenesis evolution and contrasting modes of karyotype evolution via chromosome fusion or intercentromeric recombination.</title>
        <authorList>
            <person name="Coelho M.A."/>
            <person name="David-Palma M."/>
            <person name="Shea T."/>
            <person name="Bowers K."/>
            <person name="McGinley-Smith S."/>
            <person name="Mohammad A.W."/>
            <person name="Gnirke A."/>
            <person name="Yurkov A.M."/>
            <person name="Nowrousian M."/>
            <person name="Sun S."/>
            <person name="Cuomo C.A."/>
            <person name="Heitman J."/>
        </authorList>
    </citation>
    <scope>NUCLEOTIDE SEQUENCE</scope>
    <source>
        <strain evidence="1">CBS 12478</strain>
    </source>
</reference>
<name>A0A5M6C909_9TREE</name>